<dbReference type="AlphaFoldDB" id="A0AB74UI42"/>
<reference evidence="3" key="1">
    <citation type="submission" date="2024-06" db="EMBL/GenBank/DDBJ databases">
        <title>Complete genome of Salinicola endophyticus HNIBRBA4755.</title>
        <authorList>
            <person name="Shin S.Y."/>
            <person name="Kang H."/>
            <person name="Song J."/>
        </authorList>
    </citation>
    <scope>NUCLEOTIDE SEQUENCE</scope>
    <source>
        <strain evidence="3">HNIBRBA4755</strain>
    </source>
</reference>
<evidence type="ECO:0000313" key="3">
    <source>
        <dbReference type="EMBL" id="XCJ81064.1"/>
    </source>
</evidence>
<dbReference type="NCBIfam" id="NF008528">
    <property type="entry name" value="PRK11463.1-2"/>
    <property type="match status" value="1"/>
</dbReference>
<dbReference type="EMBL" id="CP159578">
    <property type="protein sequence ID" value="XCJ81064.1"/>
    <property type="molecule type" value="Genomic_DNA"/>
</dbReference>
<name>A0AB74UI42_9GAMM</name>
<protein>
    <submittedName>
        <fullName evidence="3">FxsA family protein</fullName>
    </submittedName>
</protein>
<feature type="transmembrane region" description="Helical" evidence="2">
    <location>
        <begin position="70"/>
        <end position="89"/>
    </location>
</feature>
<dbReference type="RefSeq" id="WP_353981851.1">
    <property type="nucleotide sequence ID" value="NZ_CP159578.1"/>
</dbReference>
<organism evidence="3">
    <name type="scientific">Salinicola endophyticus</name>
    <dbReference type="NCBI Taxonomy" id="1949083"/>
    <lineage>
        <taxon>Bacteria</taxon>
        <taxon>Pseudomonadati</taxon>
        <taxon>Pseudomonadota</taxon>
        <taxon>Gammaproteobacteria</taxon>
        <taxon>Oceanospirillales</taxon>
        <taxon>Halomonadaceae</taxon>
        <taxon>Salinicola</taxon>
    </lineage>
</organism>
<evidence type="ECO:0000256" key="2">
    <source>
        <dbReference type="SAM" id="Phobius"/>
    </source>
</evidence>
<dbReference type="Pfam" id="PF04186">
    <property type="entry name" value="FxsA"/>
    <property type="match status" value="1"/>
</dbReference>
<keyword evidence="2" id="KW-0472">Membrane</keyword>
<feature type="transmembrane region" description="Helical" evidence="2">
    <location>
        <begin position="25"/>
        <end position="45"/>
    </location>
</feature>
<gene>
    <name evidence="3" type="ORF">ABV408_07740</name>
</gene>
<dbReference type="PANTHER" id="PTHR35335:SF1">
    <property type="entry name" value="UPF0716 PROTEIN FXSA"/>
    <property type="match status" value="1"/>
</dbReference>
<dbReference type="PANTHER" id="PTHR35335">
    <property type="entry name" value="UPF0716 PROTEIN FXSA"/>
    <property type="match status" value="1"/>
</dbReference>
<accession>A0AB74UI42</accession>
<sequence>MPLLFLLALFLLADVIVLFTLGAKLGLLLTLLWIALSAAFGLHLIRRESLLTLQRARERLAQGELPSDDLLAGATFVLAGVLLMAPGFLSDLLGLVCLLPGSGQLARRWFPRVAAPGTHSGSRAQGPRGSEWEPAARASHGDSSAHDEPEVRPLEGDYIGRDGSGRGGDSR</sequence>
<keyword evidence="2" id="KW-1133">Transmembrane helix</keyword>
<proteinExistence type="predicted"/>
<evidence type="ECO:0000256" key="1">
    <source>
        <dbReference type="SAM" id="MobiDB-lite"/>
    </source>
</evidence>
<keyword evidence="2" id="KW-0812">Transmembrane</keyword>
<feature type="compositionally biased region" description="Basic and acidic residues" evidence="1">
    <location>
        <begin position="139"/>
        <end position="171"/>
    </location>
</feature>
<dbReference type="GO" id="GO:0016020">
    <property type="term" value="C:membrane"/>
    <property type="evidence" value="ECO:0007669"/>
    <property type="project" value="InterPro"/>
</dbReference>
<dbReference type="InterPro" id="IPR007313">
    <property type="entry name" value="FxsA"/>
</dbReference>
<feature type="region of interest" description="Disordered" evidence="1">
    <location>
        <begin position="116"/>
        <end position="171"/>
    </location>
</feature>